<evidence type="ECO:0000256" key="4">
    <source>
        <dbReference type="ARBA" id="ARBA00023128"/>
    </source>
</evidence>
<name>A0A167X1F3_9HYPO</name>
<reference evidence="7 8" key="1">
    <citation type="journal article" date="2016" name="Genome Biol. Evol.">
        <title>Divergent and convergent evolution of fungal pathogenicity.</title>
        <authorList>
            <person name="Shang Y."/>
            <person name="Xiao G."/>
            <person name="Zheng P."/>
            <person name="Cen K."/>
            <person name="Zhan S."/>
            <person name="Wang C."/>
        </authorList>
    </citation>
    <scope>NUCLEOTIDE SEQUENCE [LARGE SCALE GENOMIC DNA]</scope>
    <source>
        <strain evidence="7 8">RCEF 264</strain>
    </source>
</reference>
<evidence type="ECO:0000256" key="1">
    <source>
        <dbReference type="ARBA" id="ARBA00004173"/>
    </source>
</evidence>
<dbReference type="PANTHER" id="PTHR13362">
    <property type="entry name" value="MITOCHONDRIAL RIBOSOMAL PROTEIN S33"/>
    <property type="match status" value="1"/>
</dbReference>
<sequence>MSVPRSRLLDLMKVKCRIFATTFNPEGVRMGNKILRQRLKGPSLATYYPKRIVSFRDLEREFGPELLTYDDWDAARLESLAALRARGKGSAKKKATGKKK</sequence>
<dbReference type="OrthoDB" id="2257454at2759"/>
<dbReference type="STRING" id="1081102.A0A167X1F3"/>
<evidence type="ECO:0000256" key="2">
    <source>
        <dbReference type="ARBA" id="ARBA00008970"/>
    </source>
</evidence>
<accession>A0A167X1F3</accession>
<keyword evidence="8" id="KW-1185">Reference proteome</keyword>
<protein>
    <recommendedName>
        <fullName evidence="6">Small ribosomal subunit protein mS33</fullName>
    </recommendedName>
</protein>
<dbReference type="InterPro" id="IPR013219">
    <property type="entry name" value="Ribosomal_mS33"/>
</dbReference>
<evidence type="ECO:0000313" key="8">
    <source>
        <dbReference type="Proteomes" id="UP000076874"/>
    </source>
</evidence>
<dbReference type="AlphaFoldDB" id="A0A167X1F3"/>
<evidence type="ECO:0000256" key="6">
    <source>
        <dbReference type="ARBA" id="ARBA00035132"/>
    </source>
</evidence>
<gene>
    <name evidence="7" type="ORF">SPI_03064</name>
</gene>
<dbReference type="GO" id="GO:0005739">
    <property type="term" value="C:mitochondrion"/>
    <property type="evidence" value="ECO:0007669"/>
    <property type="project" value="UniProtKB-SubCell"/>
</dbReference>
<dbReference type="GO" id="GO:0005840">
    <property type="term" value="C:ribosome"/>
    <property type="evidence" value="ECO:0007669"/>
    <property type="project" value="UniProtKB-KW"/>
</dbReference>
<comment type="caution">
    <text evidence="7">The sequence shown here is derived from an EMBL/GenBank/DDBJ whole genome shotgun (WGS) entry which is preliminary data.</text>
</comment>
<proteinExistence type="inferred from homology"/>
<dbReference type="PANTHER" id="PTHR13362:SF2">
    <property type="entry name" value="SMALL RIBOSOMAL SUBUNIT PROTEIN MS33"/>
    <property type="match status" value="1"/>
</dbReference>
<organism evidence="7 8">
    <name type="scientific">Niveomyces insectorum RCEF 264</name>
    <dbReference type="NCBI Taxonomy" id="1081102"/>
    <lineage>
        <taxon>Eukaryota</taxon>
        <taxon>Fungi</taxon>
        <taxon>Dikarya</taxon>
        <taxon>Ascomycota</taxon>
        <taxon>Pezizomycotina</taxon>
        <taxon>Sordariomycetes</taxon>
        <taxon>Hypocreomycetidae</taxon>
        <taxon>Hypocreales</taxon>
        <taxon>Cordycipitaceae</taxon>
        <taxon>Niveomyces</taxon>
    </lineage>
</organism>
<evidence type="ECO:0000313" key="7">
    <source>
        <dbReference type="EMBL" id="OAA64417.1"/>
    </source>
</evidence>
<dbReference type="GO" id="GO:1990904">
    <property type="term" value="C:ribonucleoprotein complex"/>
    <property type="evidence" value="ECO:0007669"/>
    <property type="project" value="UniProtKB-KW"/>
</dbReference>
<comment type="similarity">
    <text evidence="2">Belongs to the mitochondrion-specific ribosomal protein mS33 family.</text>
</comment>
<comment type="subcellular location">
    <subcellularLocation>
        <location evidence="1">Mitochondrion</location>
    </subcellularLocation>
</comment>
<evidence type="ECO:0000256" key="3">
    <source>
        <dbReference type="ARBA" id="ARBA00022980"/>
    </source>
</evidence>
<evidence type="ECO:0000256" key="5">
    <source>
        <dbReference type="ARBA" id="ARBA00023274"/>
    </source>
</evidence>
<dbReference type="Proteomes" id="UP000076874">
    <property type="component" value="Unassembled WGS sequence"/>
</dbReference>
<dbReference type="EMBL" id="AZHD01000004">
    <property type="protein sequence ID" value="OAA64417.1"/>
    <property type="molecule type" value="Genomic_DNA"/>
</dbReference>
<keyword evidence="5" id="KW-0687">Ribonucleoprotein</keyword>
<keyword evidence="3 7" id="KW-0689">Ribosomal protein</keyword>
<dbReference type="Pfam" id="PF08293">
    <property type="entry name" value="MRP-S33"/>
    <property type="match status" value="1"/>
</dbReference>
<keyword evidence="4" id="KW-0496">Mitochondrion</keyword>